<feature type="repeat" description="Filamin" evidence="4">
    <location>
        <begin position="598"/>
        <end position="689"/>
    </location>
</feature>
<dbReference type="InterPro" id="IPR036872">
    <property type="entry name" value="CH_dom_sf"/>
</dbReference>
<dbReference type="GO" id="GO:0051015">
    <property type="term" value="F:actin filament binding"/>
    <property type="evidence" value="ECO:0007669"/>
    <property type="project" value="InterPro"/>
</dbReference>
<dbReference type="InterPro" id="IPR001715">
    <property type="entry name" value="CH_dom"/>
</dbReference>
<organism evidence="7 8">
    <name type="scientific">Calicophoron daubneyi</name>
    <name type="common">Rumen fluke</name>
    <name type="synonym">Paramphistomum daubneyi</name>
    <dbReference type="NCBI Taxonomy" id="300641"/>
    <lineage>
        <taxon>Eukaryota</taxon>
        <taxon>Metazoa</taxon>
        <taxon>Spiralia</taxon>
        <taxon>Lophotrochozoa</taxon>
        <taxon>Platyhelminthes</taxon>
        <taxon>Trematoda</taxon>
        <taxon>Digenea</taxon>
        <taxon>Plagiorchiida</taxon>
        <taxon>Pronocephalata</taxon>
        <taxon>Paramphistomoidea</taxon>
        <taxon>Paramphistomidae</taxon>
        <taxon>Calicophoron</taxon>
    </lineage>
</organism>
<feature type="repeat" description="Filamin" evidence="4">
    <location>
        <begin position="1212"/>
        <end position="1327"/>
    </location>
</feature>
<sequence length="2352" mass="256149">MAGREARPETREPDVGYVDSDGETPTTERELAEDAEWKKQQKNTFTRWTNEHLKKANCHVDNLETDLSDGLKLAALIEVLANYKFRQLNKKPIFRTQKLENVTKVLNFLQEHEGLKLISIDSSHIVDSNPKLILGLIWTLIMHYSISVATWEGEKSVSQGLKRHAVADLFLFKIFSQMDISYDEEGRGLGPKQRLLVWVQQKIPESQVKNFTSDWNSGIAIGALVDACAPGLCPDWSIWDRRQPLRNATEAMTLADEWLSVPQLVHPEEMISSNVDEKAMMTYISQFPGAKLKAGAPLRPKISPEKVRTSGPGLRRNGNTLGEECQFSVDASDAGPGQLEVIILNPKGIKETCQVNENANKTQLYTCIYDTHMEGEHRVIIKFSGIEIPNSPFRVNIEGPASDPSKITVDGPGVEQNGENRVGRRTYFNIHAQDAGQGKPECVICDPSGRKDAVKSKITCPNSDADYLVEYTPKDAGVHQVFVSFAGKPIARSPFAVEVGPPCSPELAYTSGRGVQPRGIRVQDEVFFLVHTERTGDDNMPLEVKMIRSDGEVEKVKTTKLCDNVWKCSYVPQRPGKYSISVRYGNKDIQKSPFDIVVGPLKKSDVVAFGPGLHAGVVNQPNVFTVSCKEESSKISFSIEGPSEARMECFNNGDVSARVTYWVGQPGEYAVHITYDDEDIPNSPYMPQIYPDTGETHPNAIRIHGPGIEKSKTSLHVGKPVEFYIEGLPEAIPPSLYRSLSEANLESVLRANCWDAAGNPVPMKARLRPDGSVVFIYTPTSPGTHTITATVGNMSLKGMPYRVYVSPDIEPDKVKMWGPGLENAVRNQITHFFIDPREALGSANDEVLASNPISLRITDGQGNTITPNVIDQTDGTYRVEYTPTIGYGDIRVDAQLGSVPISKIPIRVPVKAEFEARRIRIQGLETRVYRSSYVKFVVDASAIDQTSEGTVEAILTDPDKKRMSCQVQSNNDGTYSCSYTPMDEGAHELEVTYEGVPVTGSPFKVQVTSGCDPKRVKAYGPGLEDGSHLEPGKKAEFTVDLTGAGQGGLGLAVEGPSEAPIECQDNRDGTCTVSYVPTEPGPYSVFVRFNDVNVPNSPFSVHVKAKVDPSKVKCSGPGLESGVLRAQWPAYFTVDTKKAGDAALKVMYRPKPGAEMCPATIQPVGSPVNWDSSQPQYYHKVTYTPEEEGPCDIEVTYDGKHVPGSPFRVEVRKSCEPERVRVLGAGVEGPVIASLPTTFTVDAREAGMGDLTLGLTDPRGQSVPVRLVPVSVDNESVPDAVNSLASGDVSDSGLLSCTYQPYLVGPHNIHVMFAGVEVENSPFTVDSLPTGRADLCQIISRIDNAIAVGEECVIPVNTAQAGKGCLTCQVIQQPSNETGASAALLPVDTEDNKDGTTTVFYTPTQLGRLDVELRYGGQLIPDGEFSQKVVTRDELDALKKLPAYRPVEFRLPAPKSDLEVECTVVRPSGEQQLVPHTVTDNNTITVSYEPVEQGMHELHVNAYAPVKPGESRTNAMIMPLQGSPYRFFVDTIGSGRVTAYGPGLSYGVTNHPAEFTVVTKDSGGGGLSLSVEGPSKAEIRCVENGDGTCNVSYLPLAPGKYTISIKFMGQHIAGSPFESKITGELSKRAQLSMGAPNDITLGTIGDDISTLTASVRSASGREEPCVLKRLPNNRLGISFTPKEVGEHLISVYRAGQHIENSPFRIQISEKEIGDPGRVRVSGPGLISGMANQPNQFTVDTREAGYAGLSLTVEGPSKAEIDCHDNRDGTCTVTYTPTEPGSYVINVKYADTHVPNSPFYVEVGGEYSGRVTEQITRHQEASQVTKVGSRCEMSLRVPDLKLSEMTATVISPSGKIAPCEIVPVDEDHYNIKFIPQEMGEHSVHVKYQGADIVGSPFQFTVGPIRDGMANKVRVLGSGIEEGVINEINAFTVYTREAGAGTLSIAIEGPSKAELDCEEQQDGSSYVTYRVGVPGLYTCSLKFNDEEIPFSPFRIYVMEPTDEDKIVSYDLPQTGTTFRGAEEPISSGGEEVASQIGHPIALTIHHKEVEGETLRATVQAPSGAIEEAIVHPIDEDQFAIRFIPHESGPHLFYVHSVPIEKADNPDIILGPSSPYRPIQGSPFRLFISQHAADPGMVTASGEGLRHGKVDMKNMFFVNTANAGSGVLNVTVDGPSKVSLTTQEQDEGYAFTYVPPVPGIYEITIKYGGNFHIAGSPFRAEITGVPRSSALESSKSEQQSHVLLETVGKTAIPRRLVGIRPENQADRVRCDGLGLKRADIRRINYFNVDASQAGSEILLVGIRGPTRPFEEVKIKHLGNNQYSVAYSVKESGRHLLMVKWGENHVPGSPFIVDVP</sequence>
<feature type="compositionally biased region" description="Basic and acidic residues" evidence="5">
    <location>
        <begin position="26"/>
        <end position="36"/>
    </location>
</feature>
<dbReference type="SMART" id="SM00033">
    <property type="entry name" value="CH"/>
    <property type="match status" value="2"/>
</dbReference>
<reference evidence="7" key="1">
    <citation type="submission" date="2024-06" db="EMBL/GenBank/DDBJ databases">
        <authorList>
            <person name="Liu X."/>
            <person name="Lenzi L."/>
            <person name="Haldenby T S."/>
            <person name="Uol C."/>
        </authorList>
    </citation>
    <scope>NUCLEOTIDE SEQUENCE</scope>
</reference>
<comment type="caution">
    <text evidence="7">The sequence shown here is derived from an EMBL/GenBank/DDBJ whole genome shotgun (WGS) entry which is preliminary data.</text>
</comment>
<evidence type="ECO:0000256" key="3">
    <source>
        <dbReference type="ARBA" id="ARBA00023203"/>
    </source>
</evidence>
<feature type="repeat" description="Filamin" evidence="4">
    <location>
        <begin position="806"/>
        <end position="910"/>
    </location>
</feature>
<feature type="repeat" description="Filamin" evidence="4">
    <location>
        <begin position="2257"/>
        <end position="2351"/>
    </location>
</feature>
<dbReference type="PROSITE" id="PS50021">
    <property type="entry name" value="CH"/>
    <property type="match status" value="2"/>
</dbReference>
<dbReference type="GO" id="GO:0030036">
    <property type="term" value="P:actin cytoskeleton organization"/>
    <property type="evidence" value="ECO:0007669"/>
    <property type="project" value="InterPro"/>
</dbReference>
<dbReference type="Gene3D" id="2.60.40.10">
    <property type="entry name" value="Immunoglobulins"/>
    <property type="match status" value="20"/>
</dbReference>
<dbReference type="Proteomes" id="UP001497525">
    <property type="component" value="Unassembled WGS sequence"/>
</dbReference>
<feature type="repeat" description="Filamin" evidence="4">
    <location>
        <begin position="1618"/>
        <end position="1707"/>
    </location>
</feature>
<feature type="repeat" description="Filamin" evidence="4">
    <location>
        <begin position="911"/>
        <end position="1007"/>
    </location>
</feature>
<dbReference type="PANTHER" id="PTHR38537">
    <property type="entry name" value="JITTERBUG, ISOFORM N"/>
    <property type="match status" value="1"/>
</dbReference>
<feature type="repeat" description="Filamin" evidence="4">
    <location>
        <begin position="500"/>
        <end position="598"/>
    </location>
</feature>
<dbReference type="InterPro" id="IPR001298">
    <property type="entry name" value="Filamin/ABP280_rpt"/>
</dbReference>
<dbReference type="FunFam" id="2.60.40.10:FF:000096">
    <property type="entry name" value="filamin-C isoform X2"/>
    <property type="match status" value="1"/>
</dbReference>
<feature type="repeat" description="Filamin" evidence="4">
    <location>
        <begin position="1420"/>
        <end position="1529"/>
    </location>
</feature>
<dbReference type="InterPro" id="IPR017868">
    <property type="entry name" value="Filamin/ABP280_repeat-like"/>
</dbReference>
<feature type="compositionally biased region" description="Basic and acidic residues" evidence="5">
    <location>
        <begin position="1"/>
        <end position="14"/>
    </location>
</feature>
<dbReference type="PANTHER" id="PTHR38537:SF8">
    <property type="entry name" value="FILAMIN-A"/>
    <property type="match status" value="1"/>
</dbReference>
<dbReference type="PROSITE" id="PS00019">
    <property type="entry name" value="ACTININ_1"/>
    <property type="match status" value="1"/>
</dbReference>
<dbReference type="CDD" id="cd21230">
    <property type="entry name" value="CH_FLN_rpt2"/>
    <property type="match status" value="1"/>
</dbReference>
<dbReference type="SUPFAM" id="SSF81296">
    <property type="entry name" value="E set domains"/>
    <property type="match status" value="20"/>
</dbReference>
<dbReference type="SUPFAM" id="SSF47576">
    <property type="entry name" value="Calponin-homology domain, CH-domain"/>
    <property type="match status" value="1"/>
</dbReference>
<evidence type="ECO:0000313" key="8">
    <source>
        <dbReference type="Proteomes" id="UP001497525"/>
    </source>
</evidence>
<feature type="repeat" description="Filamin" evidence="4">
    <location>
        <begin position="1819"/>
        <end position="1900"/>
    </location>
</feature>
<keyword evidence="2" id="KW-0677">Repeat</keyword>
<protein>
    <recommendedName>
        <fullName evidence="6">Calponin-homology (CH) domain-containing protein</fullName>
    </recommendedName>
</protein>
<evidence type="ECO:0000313" key="7">
    <source>
        <dbReference type="EMBL" id="CAL5135644.1"/>
    </source>
</evidence>
<evidence type="ECO:0000256" key="2">
    <source>
        <dbReference type="ARBA" id="ARBA00022737"/>
    </source>
</evidence>
<dbReference type="InterPro" id="IPR014756">
    <property type="entry name" value="Ig_E-set"/>
</dbReference>
<evidence type="ECO:0000256" key="4">
    <source>
        <dbReference type="PROSITE-ProRule" id="PRU00087"/>
    </source>
</evidence>
<feature type="repeat" description="Filamin" evidence="4">
    <location>
        <begin position="1008"/>
        <end position="1103"/>
    </location>
</feature>
<feature type="repeat" description="Filamin" evidence="4">
    <location>
        <begin position="1529"/>
        <end position="1621"/>
    </location>
</feature>
<dbReference type="InterPro" id="IPR001589">
    <property type="entry name" value="Actinin_actin-bd_CS"/>
</dbReference>
<evidence type="ECO:0000256" key="1">
    <source>
        <dbReference type="ARBA" id="ARBA00009238"/>
    </source>
</evidence>
<feature type="repeat" description="Filamin" evidence="4">
    <location>
        <begin position="399"/>
        <end position="499"/>
    </location>
</feature>
<keyword evidence="3" id="KW-0009">Actin-binding</keyword>
<dbReference type="FunFam" id="2.60.40.10:FF:000140">
    <property type="entry name" value="FiLamiN (Actin binding protein) homolog"/>
    <property type="match status" value="3"/>
</dbReference>
<feature type="region of interest" description="Disordered" evidence="5">
    <location>
        <begin position="1"/>
        <end position="36"/>
    </location>
</feature>
<feature type="repeat" description="Filamin" evidence="4">
    <location>
        <begin position="1710"/>
        <end position="1802"/>
    </location>
</feature>
<evidence type="ECO:0000259" key="6">
    <source>
        <dbReference type="PROSITE" id="PS50021"/>
    </source>
</evidence>
<dbReference type="Pfam" id="PF00307">
    <property type="entry name" value="CH"/>
    <property type="match status" value="2"/>
</dbReference>
<comment type="similarity">
    <text evidence="1">Belongs to the filamin family.</text>
</comment>
<gene>
    <name evidence="7" type="ORF">CDAUBV1_LOCUS9768</name>
</gene>
<dbReference type="InterPro" id="IPR044801">
    <property type="entry name" value="Filamin"/>
</dbReference>
<feature type="region of interest" description="Disordered" evidence="5">
    <location>
        <begin position="399"/>
        <end position="419"/>
    </location>
</feature>
<feature type="repeat" description="Filamin" evidence="4">
    <location>
        <begin position="693"/>
        <end position="805"/>
    </location>
</feature>
<feature type="repeat" description="Filamin" evidence="4">
    <location>
        <begin position="299"/>
        <end position="397"/>
    </location>
</feature>
<dbReference type="InterPro" id="IPR013783">
    <property type="entry name" value="Ig-like_fold"/>
</dbReference>
<proteinExistence type="inferred from homology"/>
<feature type="repeat" description="Filamin" evidence="4">
    <location>
        <begin position="1104"/>
        <end position="1211"/>
    </location>
</feature>
<feature type="domain" description="Calponin-homology (CH)" evidence="6">
    <location>
        <begin position="39"/>
        <end position="145"/>
    </location>
</feature>
<dbReference type="EMBL" id="CAXLJL010000267">
    <property type="protein sequence ID" value="CAL5135644.1"/>
    <property type="molecule type" value="Genomic_DNA"/>
</dbReference>
<feature type="repeat" description="Filamin" evidence="4">
    <location>
        <begin position="1342"/>
        <end position="1429"/>
    </location>
</feature>
<accession>A0AAV2THN0</accession>
<feature type="repeat" description="Filamin" evidence="4">
    <location>
        <begin position="1903"/>
        <end position="1995"/>
    </location>
</feature>
<evidence type="ECO:0000256" key="5">
    <source>
        <dbReference type="SAM" id="MobiDB-lite"/>
    </source>
</evidence>
<dbReference type="SMART" id="SM00557">
    <property type="entry name" value="IG_FLMN"/>
    <property type="match status" value="20"/>
</dbReference>
<feature type="repeat" description="Filamin" evidence="4">
    <location>
        <begin position="2127"/>
        <end position="2219"/>
    </location>
</feature>
<dbReference type="Gene3D" id="1.10.418.10">
    <property type="entry name" value="Calponin-like domain"/>
    <property type="match status" value="2"/>
</dbReference>
<feature type="repeat" description="Filamin" evidence="4">
    <location>
        <begin position="2027"/>
        <end position="2125"/>
    </location>
</feature>
<dbReference type="Pfam" id="PF00630">
    <property type="entry name" value="Filamin"/>
    <property type="match status" value="18"/>
</dbReference>
<dbReference type="PROSITE" id="PS50194">
    <property type="entry name" value="FILAMIN_REPEAT"/>
    <property type="match status" value="20"/>
</dbReference>
<feature type="domain" description="Calponin-homology (CH)" evidence="6">
    <location>
        <begin position="189"/>
        <end position="292"/>
    </location>
</feature>
<dbReference type="FunFam" id="1.10.418.10:FF:000006">
    <property type="entry name" value="Filamin-B isoform A"/>
    <property type="match status" value="1"/>
</dbReference>
<name>A0AAV2THN0_CALDB</name>